<dbReference type="InterPro" id="IPR029044">
    <property type="entry name" value="Nucleotide-diphossugar_trans"/>
</dbReference>
<keyword evidence="2" id="KW-1185">Reference proteome</keyword>
<reference evidence="1 2" key="1">
    <citation type="journal article" date="2017" name="Antonie Van Leeuwenhoek">
        <title>Rhizobium rhizosphaerae sp. nov., a novel species isolated from rice rhizosphere.</title>
        <authorList>
            <person name="Zhao J.J."/>
            <person name="Zhang J."/>
            <person name="Zhang R.J."/>
            <person name="Zhang C.W."/>
            <person name="Yin H.Q."/>
            <person name="Zhang X.X."/>
        </authorList>
    </citation>
    <scope>NUCLEOTIDE SEQUENCE [LARGE SCALE GENOMIC DNA]</scope>
    <source>
        <strain evidence="1 2">RD15</strain>
    </source>
</reference>
<protein>
    <recommendedName>
        <fullName evidence="3">Glycosyl transferase</fullName>
    </recommendedName>
</protein>
<comment type="caution">
    <text evidence="1">The sequence shown here is derived from an EMBL/GenBank/DDBJ whole genome shotgun (WGS) entry which is preliminary data.</text>
</comment>
<organism evidence="1 2">
    <name type="scientific">Xaviernesmea rhizosphaerae</name>
    <dbReference type="NCBI Taxonomy" id="1672749"/>
    <lineage>
        <taxon>Bacteria</taxon>
        <taxon>Pseudomonadati</taxon>
        <taxon>Pseudomonadota</taxon>
        <taxon>Alphaproteobacteria</taxon>
        <taxon>Hyphomicrobiales</taxon>
        <taxon>Rhizobiaceae</taxon>
        <taxon>Rhizobium/Agrobacterium group</taxon>
        <taxon>Xaviernesmea</taxon>
    </lineage>
</organism>
<dbReference type="Proteomes" id="UP000192652">
    <property type="component" value="Unassembled WGS sequence"/>
</dbReference>
<dbReference type="Gene3D" id="3.90.550.10">
    <property type="entry name" value="Spore Coat Polysaccharide Biosynthesis Protein SpsA, Chain A"/>
    <property type="match status" value="1"/>
</dbReference>
<sequence length="170" mass="18442">MLTVILQNRDAEAGLAYTLAGLVPGAVEGLVSDVMVLDQGSRDQSRAVADAAGARFLEVWTLQQALAEARGSWVLFLQAGARPMGRWIEDVAEHMALRGGTARFTRSRLHRRNLFDRLLRRGSPLALGLLLPIATARAEARDETPEAFAARLSARRSLACELVPAGILKD</sequence>
<accession>A0ABX3PBV8</accession>
<name>A0ABX3PBV8_9HYPH</name>
<proteinExistence type="predicted"/>
<dbReference type="EMBL" id="MSPX01000010">
    <property type="protein sequence ID" value="OQP85936.1"/>
    <property type="molecule type" value="Genomic_DNA"/>
</dbReference>
<dbReference type="RefSeq" id="WP_081176431.1">
    <property type="nucleotide sequence ID" value="NZ_MSPX01000010.1"/>
</dbReference>
<gene>
    <name evidence="1" type="ORF">BTR14_12635</name>
</gene>
<dbReference type="SUPFAM" id="SSF53448">
    <property type="entry name" value="Nucleotide-diphospho-sugar transferases"/>
    <property type="match status" value="1"/>
</dbReference>
<evidence type="ECO:0008006" key="3">
    <source>
        <dbReference type="Google" id="ProtNLM"/>
    </source>
</evidence>
<evidence type="ECO:0000313" key="2">
    <source>
        <dbReference type="Proteomes" id="UP000192652"/>
    </source>
</evidence>
<evidence type="ECO:0000313" key="1">
    <source>
        <dbReference type="EMBL" id="OQP85936.1"/>
    </source>
</evidence>